<comment type="caution">
    <text evidence="8">The sequence shown here is derived from an EMBL/GenBank/DDBJ whole genome shotgun (WGS) entry which is preliminary data.</text>
</comment>
<keyword evidence="4 5" id="KW-0648">Protein biosynthesis</keyword>
<evidence type="ECO:0000256" key="4">
    <source>
        <dbReference type="ARBA" id="ARBA00022917"/>
    </source>
</evidence>
<evidence type="ECO:0000256" key="2">
    <source>
        <dbReference type="ARBA" id="ARBA00022730"/>
    </source>
</evidence>
<dbReference type="EMBL" id="PVNS01000009">
    <property type="protein sequence ID" value="PRO65284.1"/>
    <property type="molecule type" value="Genomic_DNA"/>
</dbReference>
<organism evidence="8 9">
    <name type="scientific">Alkalicoccus urumqiensis</name>
    <name type="common">Bacillus urumqiensis</name>
    <dbReference type="NCBI Taxonomy" id="1548213"/>
    <lineage>
        <taxon>Bacteria</taxon>
        <taxon>Bacillati</taxon>
        <taxon>Bacillota</taxon>
        <taxon>Bacilli</taxon>
        <taxon>Bacillales</taxon>
        <taxon>Bacillaceae</taxon>
        <taxon>Alkalicoccus</taxon>
    </lineage>
</organism>
<dbReference type="GO" id="GO:1990112">
    <property type="term" value="C:RQC complex"/>
    <property type="evidence" value="ECO:0007669"/>
    <property type="project" value="TreeGrafter"/>
</dbReference>
<comment type="similarity">
    <text evidence="5">Belongs to the NEMF family.</text>
</comment>
<evidence type="ECO:0000313" key="8">
    <source>
        <dbReference type="EMBL" id="PRO65284.1"/>
    </source>
</evidence>
<feature type="compositionally biased region" description="Basic residues" evidence="6">
    <location>
        <begin position="432"/>
        <end position="445"/>
    </location>
</feature>
<dbReference type="FunFam" id="2.30.310.10:FF:000004">
    <property type="entry name" value="Fibronectin-binding protein A"/>
    <property type="match status" value="1"/>
</dbReference>
<feature type="coiled-coil region" evidence="5">
    <location>
        <begin position="295"/>
        <end position="322"/>
    </location>
</feature>
<keyword evidence="5" id="KW-0175">Coiled coil</keyword>
<feature type="region of interest" description="Disordered" evidence="6">
    <location>
        <begin position="428"/>
        <end position="453"/>
    </location>
</feature>
<keyword evidence="2 5" id="KW-0699">rRNA-binding</keyword>
<name>A0A2P6MG79_ALKUR</name>
<dbReference type="InterPro" id="IPR043682">
    <property type="entry name" value="RqcH_bacterial"/>
</dbReference>
<reference evidence="8 9" key="1">
    <citation type="submission" date="2018-03" db="EMBL/GenBank/DDBJ databases">
        <title>Bacillus urumqiensis sp. nov., a moderately haloalkaliphilic bacterium isolated from a salt lake.</title>
        <authorList>
            <person name="Zhao B."/>
            <person name="Liao Z."/>
        </authorList>
    </citation>
    <scope>NUCLEOTIDE SEQUENCE [LARGE SCALE GENOMIC DNA]</scope>
    <source>
        <strain evidence="8 9">BZ-SZ-XJ18</strain>
    </source>
</reference>
<evidence type="ECO:0000256" key="1">
    <source>
        <dbReference type="ARBA" id="ARBA00022555"/>
    </source>
</evidence>
<sequence length="576" mass="65813">MAFDGTVTRAVTMDIKEQLTGGRVAKIHQPHELDIVMTIRAAGKNHSLFFSVNPSFARFHLTNIKFQNPQEPPLFCMVLRKHLEGAVLESVEQDGLERVITFSFKGMNELGDVSYKKLILELMGRHSNFIFVDEEKGHILESIKHIPPSLSQVRTVLPGQPYTEPPNMDKKNPLTASREELLKTVDFNAGKMDKQLMKAFSGLSPQLAAEIVHRAGYPNAETLPAAFEEVAGSVRDGSFYPQRIRGEKKEAFAVVDMTHIQGEKTTYDTVHALLDDFYGGKAERDRVRQQAYDLERLLKNEYEKNKKKIKKLENTLTDAEKAAEMQKYGELLTAHMHMVKPGMTEISVVDYYDDEQGEVTIPLSNRLTPSENAQQYFRRYHKLKNSVSYVKTQIRHAGEEMEYLDRLLQQMDVASTTDIEDIREELSTQGYIKRRRQPQKKKPKKPSLDHYRSTSGIDLYVGKNNRQNEYLTTRMARQDDTWLHVKDIPGSHVLIRSVEPDDETIMEAAMLAAYFSKSRMSGNVPVDFTKIRYVKKPNGAKPGYVTYDRQTTVFTTPDETEIKRLKKNTLTPAGTQ</sequence>
<dbReference type="Pfam" id="PF05670">
    <property type="entry name" value="NFACT-R_1"/>
    <property type="match status" value="1"/>
</dbReference>
<keyword evidence="9" id="KW-1185">Reference proteome</keyword>
<dbReference type="Pfam" id="PF05833">
    <property type="entry name" value="NFACT_N"/>
    <property type="match status" value="1"/>
</dbReference>
<dbReference type="Gene3D" id="3.40.970.40">
    <property type="entry name" value="fibrinogen binding protein from staphylococcus aureus domain like"/>
    <property type="match status" value="1"/>
</dbReference>
<gene>
    <name evidence="5" type="primary">rqcH</name>
    <name evidence="8" type="ORF">C6I21_10820</name>
</gene>
<accession>A0A2P6MG79</accession>
<proteinExistence type="inferred from homology"/>
<evidence type="ECO:0000256" key="5">
    <source>
        <dbReference type="HAMAP-Rule" id="MF_00844"/>
    </source>
</evidence>
<dbReference type="PANTHER" id="PTHR15239:SF6">
    <property type="entry name" value="RIBOSOME QUALITY CONTROL COMPLEX SUBUNIT NEMF"/>
    <property type="match status" value="1"/>
</dbReference>
<dbReference type="PANTHER" id="PTHR15239">
    <property type="entry name" value="NUCLEAR EXPORT MEDIATOR FACTOR NEMF"/>
    <property type="match status" value="1"/>
</dbReference>
<dbReference type="GO" id="GO:0019843">
    <property type="term" value="F:rRNA binding"/>
    <property type="evidence" value="ECO:0007669"/>
    <property type="project" value="UniProtKB-UniRule"/>
</dbReference>
<keyword evidence="3 5" id="KW-0694">RNA-binding</keyword>
<evidence type="ECO:0000256" key="6">
    <source>
        <dbReference type="SAM" id="MobiDB-lite"/>
    </source>
</evidence>
<dbReference type="OrthoDB" id="9766163at2"/>
<dbReference type="AlphaFoldDB" id="A0A2P6MG79"/>
<evidence type="ECO:0000256" key="3">
    <source>
        <dbReference type="ARBA" id="ARBA00022884"/>
    </source>
</evidence>
<evidence type="ECO:0000259" key="7">
    <source>
        <dbReference type="Pfam" id="PF05670"/>
    </source>
</evidence>
<dbReference type="GO" id="GO:0000049">
    <property type="term" value="F:tRNA binding"/>
    <property type="evidence" value="ECO:0007669"/>
    <property type="project" value="UniProtKB-UniRule"/>
</dbReference>
<dbReference type="InterPro" id="IPR008532">
    <property type="entry name" value="NFACT_RNA-bd"/>
</dbReference>
<evidence type="ECO:0000313" key="9">
    <source>
        <dbReference type="Proteomes" id="UP000243650"/>
    </source>
</evidence>
<dbReference type="RefSeq" id="WP_105959484.1">
    <property type="nucleotide sequence ID" value="NZ_PVNS01000009.1"/>
</dbReference>
<keyword evidence="1 5" id="KW-0820">tRNA-binding</keyword>
<dbReference type="GO" id="GO:0072344">
    <property type="term" value="P:rescue of stalled ribosome"/>
    <property type="evidence" value="ECO:0007669"/>
    <property type="project" value="UniProtKB-UniRule"/>
</dbReference>
<feature type="domain" description="NFACT RNA-binding" evidence="7">
    <location>
        <begin position="451"/>
        <end position="539"/>
    </location>
</feature>
<comment type="function">
    <text evidence="5">Key component of the ribosome quality control system (RQC), a ribosome-associated complex that mediates the extraction of incompletely synthesized nascent chains from stalled ribosomes and their subsequent degradation. RqcH recruits Ala-charged tRNA, and with RqcP directs the elongation of stalled nascent chains on 50S ribosomal subunits, leading to non-templated C-terminal alanine extensions (Ala tail). The Ala tail promotes nascent chain degradation. May add between 1 and at least 8 Ala residues. Binds to stalled 50S ribosomal subunits.</text>
</comment>
<dbReference type="Gene3D" id="1.10.8.50">
    <property type="match status" value="1"/>
</dbReference>
<dbReference type="Proteomes" id="UP000243650">
    <property type="component" value="Unassembled WGS sequence"/>
</dbReference>
<dbReference type="GO" id="GO:0043023">
    <property type="term" value="F:ribosomal large subunit binding"/>
    <property type="evidence" value="ECO:0007669"/>
    <property type="project" value="UniProtKB-UniRule"/>
</dbReference>
<dbReference type="InterPro" id="IPR051608">
    <property type="entry name" value="RQC_Subunit_NEMF"/>
</dbReference>
<dbReference type="Gene3D" id="2.30.310.10">
    <property type="entry name" value="ibrinogen binding protein from staphylococcus aureus domain"/>
    <property type="match status" value="1"/>
</dbReference>
<comment type="subunit">
    <text evidence="5">Associates with stalled 50S ribosomal subunits. Binds to RqcP.</text>
</comment>
<protein>
    <recommendedName>
        <fullName evidence="5">Rqc2 homolog RqcH</fullName>
        <shortName evidence="5">RqcH</shortName>
    </recommendedName>
</protein>
<dbReference type="HAMAP" id="MF_00844_B">
    <property type="entry name" value="RqcH_B"/>
    <property type="match status" value="1"/>
</dbReference>